<keyword evidence="5" id="KW-1133">Transmembrane helix</keyword>
<evidence type="ECO:0000256" key="6">
    <source>
        <dbReference type="SAM" id="SignalP"/>
    </source>
</evidence>
<evidence type="ECO:0000256" key="2">
    <source>
        <dbReference type="ARBA" id="ARBA00013194"/>
    </source>
</evidence>
<dbReference type="GO" id="GO:0016018">
    <property type="term" value="F:cyclosporin A binding"/>
    <property type="evidence" value="ECO:0007669"/>
    <property type="project" value="TreeGrafter"/>
</dbReference>
<evidence type="ECO:0000256" key="4">
    <source>
        <dbReference type="ARBA" id="ARBA00023235"/>
    </source>
</evidence>
<dbReference type="Pfam" id="PF00160">
    <property type="entry name" value="Pro_isomerase"/>
    <property type="match status" value="1"/>
</dbReference>
<evidence type="ECO:0000259" key="7">
    <source>
        <dbReference type="PROSITE" id="PS50072"/>
    </source>
</evidence>
<dbReference type="PROSITE" id="PS00170">
    <property type="entry name" value="CSA_PPIASE_1"/>
    <property type="match status" value="1"/>
</dbReference>
<dbReference type="GO" id="GO:0006457">
    <property type="term" value="P:protein folding"/>
    <property type="evidence" value="ECO:0007669"/>
    <property type="project" value="InterPro"/>
</dbReference>
<feature type="domain" description="PPIase cyclophilin-type" evidence="7">
    <location>
        <begin position="44"/>
        <end position="217"/>
    </location>
</feature>
<dbReference type="PANTHER" id="PTHR11071:SF568">
    <property type="entry name" value="PEPTIDYL-PROLYL CIS-TRANS ISOMERASE CPR4-RELATED"/>
    <property type="match status" value="1"/>
</dbReference>
<evidence type="ECO:0000313" key="8">
    <source>
        <dbReference type="EMBL" id="SCV04033.1"/>
    </source>
</evidence>
<dbReference type="OrthoDB" id="193499at2759"/>
<dbReference type="EC" id="5.2.1.8" evidence="2"/>
<accession>A0A1G4KI16</accession>
<keyword evidence="5" id="KW-0812">Transmembrane</keyword>
<sequence>MLFQYLLWAVFAAIGLVNAASTPNEKTYEPNPPVTHRVFFTIEYTDKDTNEVNDLDLTIELYGTVVPKTVDNFAKLSKGVTAVMKGKDEVNDRFTLGFKDTLFHRIVPDFIVQGGDVLPTVGPFNIHGGAYFADENFVLNHDRPGRLSMANLDKPDSNASQFFIVTSMDPPTHLDGKHVVFGQVVGGLDELMNKVQYVEVDNNHRPVHDVKLKYSFMEELKITTSEELHKQWLNKVQKYQNGDLSQGVTMAATKAIGQKEEAIMKEEIYQQLHHPAVKVALGMSVLLILYLIVRTRSRKSSKIVSMRHD</sequence>
<dbReference type="PROSITE" id="PS50072">
    <property type="entry name" value="CSA_PPIASE_2"/>
    <property type="match status" value="1"/>
</dbReference>
<dbReference type="PRINTS" id="PR00153">
    <property type="entry name" value="CSAPPISMRASE"/>
</dbReference>
<keyword evidence="6" id="KW-0732">Signal</keyword>
<feature type="signal peptide" evidence="6">
    <location>
        <begin position="1"/>
        <end position="19"/>
    </location>
</feature>
<evidence type="ECO:0000313" key="9">
    <source>
        <dbReference type="Proteomes" id="UP000191144"/>
    </source>
</evidence>
<dbReference type="EMBL" id="LT598480">
    <property type="protein sequence ID" value="SCV04033.1"/>
    <property type="molecule type" value="Genomic_DNA"/>
</dbReference>
<dbReference type="InterPro" id="IPR002130">
    <property type="entry name" value="Cyclophilin-type_PPIase_dom"/>
</dbReference>
<evidence type="ECO:0000256" key="5">
    <source>
        <dbReference type="SAM" id="Phobius"/>
    </source>
</evidence>
<dbReference type="InterPro" id="IPR020892">
    <property type="entry name" value="Cyclophilin-type_PPIase_CS"/>
</dbReference>
<proteinExistence type="predicted"/>
<feature type="transmembrane region" description="Helical" evidence="5">
    <location>
        <begin position="275"/>
        <end position="293"/>
    </location>
</feature>
<dbReference type="SUPFAM" id="SSF50891">
    <property type="entry name" value="Cyclophilin-like"/>
    <property type="match status" value="1"/>
</dbReference>
<dbReference type="Gene3D" id="2.40.100.10">
    <property type="entry name" value="Cyclophilin-like"/>
    <property type="match status" value="1"/>
</dbReference>
<dbReference type="PANTHER" id="PTHR11071">
    <property type="entry name" value="PEPTIDYL-PROLYL CIS-TRANS ISOMERASE"/>
    <property type="match status" value="1"/>
</dbReference>
<keyword evidence="5" id="KW-0472">Membrane</keyword>
<keyword evidence="9" id="KW-1185">Reference proteome</keyword>
<dbReference type="CDD" id="cd00317">
    <property type="entry name" value="cyclophilin"/>
    <property type="match status" value="1"/>
</dbReference>
<name>A0A1G4KI16_9SACH</name>
<comment type="catalytic activity">
    <reaction evidence="1">
        <text>[protein]-peptidylproline (omega=180) = [protein]-peptidylproline (omega=0)</text>
        <dbReference type="Rhea" id="RHEA:16237"/>
        <dbReference type="Rhea" id="RHEA-COMP:10747"/>
        <dbReference type="Rhea" id="RHEA-COMP:10748"/>
        <dbReference type="ChEBI" id="CHEBI:83833"/>
        <dbReference type="ChEBI" id="CHEBI:83834"/>
        <dbReference type="EC" id="5.2.1.8"/>
    </reaction>
</comment>
<dbReference type="GO" id="GO:0003755">
    <property type="term" value="F:peptidyl-prolyl cis-trans isomerase activity"/>
    <property type="evidence" value="ECO:0007669"/>
    <property type="project" value="UniProtKB-KW"/>
</dbReference>
<keyword evidence="3" id="KW-0697">Rotamase</keyword>
<evidence type="ECO:0000256" key="1">
    <source>
        <dbReference type="ARBA" id="ARBA00000971"/>
    </source>
</evidence>
<dbReference type="GO" id="GO:0005783">
    <property type="term" value="C:endoplasmic reticulum"/>
    <property type="evidence" value="ECO:0007669"/>
    <property type="project" value="TreeGrafter"/>
</dbReference>
<dbReference type="Proteomes" id="UP000191144">
    <property type="component" value="Chromosome H"/>
</dbReference>
<gene>
    <name evidence="8" type="ORF">LAME_0H15214G</name>
</gene>
<dbReference type="GO" id="GO:0000324">
    <property type="term" value="C:fungal-type vacuole"/>
    <property type="evidence" value="ECO:0007669"/>
    <property type="project" value="TreeGrafter"/>
</dbReference>
<keyword evidence="4" id="KW-0413">Isomerase</keyword>
<dbReference type="AlphaFoldDB" id="A0A1G4KI16"/>
<reference evidence="9" key="1">
    <citation type="submission" date="2016-03" db="EMBL/GenBank/DDBJ databases">
        <authorList>
            <person name="Devillers Hugo."/>
        </authorList>
    </citation>
    <scope>NUCLEOTIDE SEQUENCE [LARGE SCALE GENOMIC DNA]</scope>
</reference>
<feature type="chain" id="PRO_5009236520" description="peptidylprolyl isomerase" evidence="6">
    <location>
        <begin position="20"/>
        <end position="309"/>
    </location>
</feature>
<protein>
    <recommendedName>
        <fullName evidence="2">peptidylprolyl isomerase</fullName>
        <ecNumber evidence="2">5.2.1.8</ecNumber>
    </recommendedName>
</protein>
<evidence type="ECO:0000256" key="3">
    <source>
        <dbReference type="ARBA" id="ARBA00023110"/>
    </source>
</evidence>
<dbReference type="InterPro" id="IPR029000">
    <property type="entry name" value="Cyclophilin-like_dom_sf"/>
</dbReference>
<organism evidence="8 9">
    <name type="scientific">Lachancea meyersii CBS 8951</name>
    <dbReference type="NCBI Taxonomy" id="1266667"/>
    <lineage>
        <taxon>Eukaryota</taxon>
        <taxon>Fungi</taxon>
        <taxon>Dikarya</taxon>
        <taxon>Ascomycota</taxon>
        <taxon>Saccharomycotina</taxon>
        <taxon>Saccharomycetes</taxon>
        <taxon>Saccharomycetales</taxon>
        <taxon>Saccharomycetaceae</taxon>
        <taxon>Lachancea</taxon>
    </lineage>
</organism>